<feature type="transmembrane region" description="Helical" evidence="6">
    <location>
        <begin position="164"/>
        <end position="185"/>
    </location>
</feature>
<evidence type="ECO:0000256" key="1">
    <source>
        <dbReference type="ARBA" id="ARBA00004651"/>
    </source>
</evidence>
<dbReference type="GO" id="GO:0005886">
    <property type="term" value="C:plasma membrane"/>
    <property type="evidence" value="ECO:0007669"/>
    <property type="project" value="UniProtKB-SubCell"/>
</dbReference>
<dbReference type="PANTHER" id="PTHR36115">
    <property type="entry name" value="PROLINE-RICH ANTIGEN HOMOLOG-RELATED"/>
    <property type="match status" value="1"/>
</dbReference>
<evidence type="ECO:0000256" key="4">
    <source>
        <dbReference type="ARBA" id="ARBA00022989"/>
    </source>
</evidence>
<feature type="transmembrane region" description="Helical" evidence="6">
    <location>
        <begin position="217"/>
        <end position="235"/>
    </location>
</feature>
<evidence type="ECO:0000256" key="5">
    <source>
        <dbReference type="ARBA" id="ARBA00023136"/>
    </source>
</evidence>
<dbReference type="InterPro" id="IPR051791">
    <property type="entry name" value="Pra-immunoreactive"/>
</dbReference>
<feature type="domain" description="RDD" evidence="7">
    <location>
        <begin position="117"/>
        <end position="248"/>
    </location>
</feature>
<reference evidence="8" key="1">
    <citation type="journal article" date="2023" name="Comput. Struct. Biotechnol. J.">
        <title>Discovery of a novel marine Bacteroidetes with a rich repertoire of carbohydrate-active enzymes.</title>
        <authorList>
            <person name="Chen B."/>
            <person name="Liu G."/>
            <person name="Chen Q."/>
            <person name="Wang H."/>
            <person name="Liu L."/>
            <person name="Tang K."/>
        </authorList>
    </citation>
    <scope>NUCLEOTIDE SEQUENCE</scope>
    <source>
        <strain evidence="8">TK19036</strain>
    </source>
</reference>
<dbReference type="Pfam" id="PF06271">
    <property type="entry name" value="RDD"/>
    <property type="match status" value="1"/>
</dbReference>
<evidence type="ECO:0000256" key="6">
    <source>
        <dbReference type="SAM" id="Phobius"/>
    </source>
</evidence>
<reference evidence="8" key="2">
    <citation type="journal article" date="2024" name="Antonie Van Leeuwenhoek">
        <title>Roseihalotalea indica gen. nov., sp. nov., a halophilic Bacteroidetes from mesopelagic Southwest Indian Ocean with higher carbohydrate metabolic potential.</title>
        <authorList>
            <person name="Chen B."/>
            <person name="Zhang M."/>
            <person name="Lin D."/>
            <person name="Ye J."/>
            <person name="Tang K."/>
        </authorList>
    </citation>
    <scope>NUCLEOTIDE SEQUENCE</scope>
    <source>
        <strain evidence="8">TK19036</strain>
    </source>
</reference>
<name>A0AA49GR46_9BACT</name>
<dbReference type="PANTHER" id="PTHR36115:SF6">
    <property type="entry name" value="PROLINE-RICH ANTIGEN HOMOLOG"/>
    <property type="match status" value="1"/>
</dbReference>
<evidence type="ECO:0000256" key="3">
    <source>
        <dbReference type="ARBA" id="ARBA00022692"/>
    </source>
</evidence>
<comment type="subcellular location">
    <subcellularLocation>
        <location evidence="1">Cell membrane</location>
        <topology evidence="1">Multi-pass membrane protein</topology>
    </subcellularLocation>
</comment>
<evidence type="ECO:0000256" key="2">
    <source>
        <dbReference type="ARBA" id="ARBA00022475"/>
    </source>
</evidence>
<organism evidence="8">
    <name type="scientific">Roseihalotalea indica</name>
    <dbReference type="NCBI Taxonomy" id="2867963"/>
    <lineage>
        <taxon>Bacteria</taxon>
        <taxon>Pseudomonadati</taxon>
        <taxon>Bacteroidota</taxon>
        <taxon>Cytophagia</taxon>
        <taxon>Cytophagales</taxon>
        <taxon>Catalimonadaceae</taxon>
        <taxon>Roseihalotalea</taxon>
    </lineage>
</organism>
<keyword evidence="5 6" id="KW-0472">Membrane</keyword>
<protein>
    <submittedName>
        <fullName evidence="8">RDD family protein</fullName>
    </submittedName>
</protein>
<dbReference type="InterPro" id="IPR010432">
    <property type="entry name" value="RDD"/>
</dbReference>
<proteinExistence type="predicted"/>
<keyword evidence="4 6" id="KW-1133">Transmembrane helix</keyword>
<evidence type="ECO:0000313" key="8">
    <source>
        <dbReference type="EMBL" id="WKN38436.1"/>
    </source>
</evidence>
<keyword evidence="3 6" id="KW-0812">Transmembrane</keyword>
<sequence>MIRETVLGRRKLDLLPFQIDDAIQASQLASFTRRASAFAIDWVIVILCTKQLSLLLPLLLIFWIVRGRMKSTLRKGQRMVKRNILLADRHLSAYDINTNLRRRFTRHMVVYLYILMYLPIVLAVGWLIIGIVRLISPEQYGTIGEQVNQLFDVAFQPINSLNDAFHLAIRFLGAILYFALFTWQWQGQTPGKRMLHVKAAKINGKPFTFWSSLERSTGYASSAAFFLFGFFQYFWDRNRQTTHDKIAETVVIEI</sequence>
<keyword evidence="2" id="KW-1003">Cell membrane</keyword>
<dbReference type="AlphaFoldDB" id="A0AA49GR46"/>
<feature type="transmembrane region" description="Helical" evidence="6">
    <location>
        <begin position="42"/>
        <end position="65"/>
    </location>
</feature>
<evidence type="ECO:0000259" key="7">
    <source>
        <dbReference type="Pfam" id="PF06271"/>
    </source>
</evidence>
<dbReference type="EMBL" id="CP120682">
    <property type="protein sequence ID" value="WKN38436.1"/>
    <property type="molecule type" value="Genomic_DNA"/>
</dbReference>
<feature type="transmembrane region" description="Helical" evidence="6">
    <location>
        <begin position="110"/>
        <end position="135"/>
    </location>
</feature>
<gene>
    <name evidence="8" type="ORF">K4G66_06940</name>
</gene>
<accession>A0AA49GR46</accession>